<dbReference type="NCBIfam" id="TIGR00396">
    <property type="entry name" value="leuS_bact"/>
    <property type="match status" value="1"/>
</dbReference>
<proteinExistence type="inferred from homology"/>
<keyword evidence="4 9" id="KW-0547">Nucleotide-binding</keyword>
<dbReference type="InterPro" id="IPR002300">
    <property type="entry name" value="aa-tRNA-synth_Ia"/>
</dbReference>
<feature type="domain" description="Methionyl/Valyl/Leucyl/Isoleucyl-tRNA synthetase anticodon-binding" evidence="12">
    <location>
        <begin position="655"/>
        <end position="765"/>
    </location>
</feature>
<sequence length="803" mass="92464">MPEYNPNAIEKKWQKIWDEDKTFHSEIDHNKEKFYGLVEFPYPSGQGLHVGHPRPYTALDVVSRKRRLEGYNVLFPMGWDAFGLPTENYAIKNKIHPAKVTEDNIANFKAQLKSIGFSFDWDREVNTTDPDYYKWSQWIFIQLYKHGLAYKNEMSVNWCPSCQVGLANEEVVDGKCERCGTEVVHKMKNQWMLKITEYADRLIDDLDDVDYEDRIKAQQINWIGRSKGANVDFKVKDFDYKLTVYTTRPDTIFGVSYMVISPEHPMLNEFKENINNFDEVISYQDEARKKSDFERAELNKDKTGVMLDGISAINPLSGKEIPIWVSDYVLMTYGTGAIMAVPAHDSRDYEFAKKFDMPIIPVYETENEEELPLTDINKGISINSDFLNGLNATDAKKKAIEYIEENNLGEATENFKLRDWVFSRQRYWGEPIPMIYCEEHGWNPVDESELPIKLPEVETYEPTATGESPLSEIDEFVNTTCPVCGGPAKRETDTMPQWAGSSWYYLRYMDPNNKEAIASKEALDYYSPVDWYNGGMEHTTLHLLYSRFWHKFLYDIGVVPTKEPYQKRTSHGMILGEDHQKMSKSRGNVVNPDDIIRDYGADTLRTYEMFIGDFGSTAIWSDEGVRGCRKYLERVYNMLEMVEDGEDYSKDLEVAIHQTIKKVSEDYENLKFNTAIASLMSLSNDMRSLGKITKADFKTYIILLNPVAPHLTEELWELAGFEGKLNEVAWPSYDEDKLVLDEFEMPVQVNGKMRGKVLMAMDASEDDAIAAAKSDNNISSHLEGKEIRKIIYVPGKILNIVVG</sequence>
<dbReference type="InterPro" id="IPR002302">
    <property type="entry name" value="Leu-tRNA-ligase"/>
</dbReference>
<organism evidence="15 16">
    <name type="scientific">Anaerococcus groningensis</name>
    <dbReference type="NCBI Taxonomy" id="3115616"/>
    <lineage>
        <taxon>Bacteria</taxon>
        <taxon>Bacillati</taxon>
        <taxon>Bacillota</taxon>
        <taxon>Tissierellia</taxon>
        <taxon>Tissierellales</taxon>
        <taxon>Peptoniphilaceae</taxon>
        <taxon>Anaerococcus</taxon>
    </lineage>
</organism>
<comment type="similarity">
    <text evidence="1 9 10">Belongs to the class-I aminoacyl-tRNA synthetase family.</text>
</comment>
<dbReference type="EMBL" id="JBGMEG010000002">
    <property type="protein sequence ID" value="MFO3717000.1"/>
    <property type="molecule type" value="Genomic_DNA"/>
</dbReference>
<dbReference type="Gene3D" id="3.40.50.620">
    <property type="entry name" value="HUPs"/>
    <property type="match status" value="2"/>
</dbReference>
<dbReference type="Gene3D" id="1.10.730.10">
    <property type="entry name" value="Isoleucyl-tRNA Synthetase, Domain 1"/>
    <property type="match status" value="1"/>
</dbReference>
<gene>
    <name evidence="9 15" type="primary">leuS</name>
    <name evidence="15" type="ORF">AB9Q04_01395</name>
</gene>
<comment type="catalytic activity">
    <reaction evidence="8 9">
        <text>tRNA(Leu) + L-leucine + ATP = L-leucyl-tRNA(Leu) + AMP + diphosphate</text>
        <dbReference type="Rhea" id="RHEA:11688"/>
        <dbReference type="Rhea" id="RHEA-COMP:9613"/>
        <dbReference type="Rhea" id="RHEA-COMP:9622"/>
        <dbReference type="ChEBI" id="CHEBI:30616"/>
        <dbReference type="ChEBI" id="CHEBI:33019"/>
        <dbReference type="ChEBI" id="CHEBI:57427"/>
        <dbReference type="ChEBI" id="CHEBI:78442"/>
        <dbReference type="ChEBI" id="CHEBI:78494"/>
        <dbReference type="ChEBI" id="CHEBI:456215"/>
        <dbReference type="EC" id="6.1.1.4"/>
    </reaction>
</comment>
<evidence type="ECO:0000313" key="16">
    <source>
        <dbReference type="Proteomes" id="UP001637993"/>
    </source>
</evidence>
<keyword evidence="5 9" id="KW-0067">ATP-binding</keyword>
<dbReference type="HAMAP" id="MF_00049_B">
    <property type="entry name" value="Leu_tRNA_synth_B"/>
    <property type="match status" value="1"/>
</dbReference>
<evidence type="ECO:0000259" key="11">
    <source>
        <dbReference type="Pfam" id="PF00133"/>
    </source>
</evidence>
<feature type="domain" description="Leucyl-tRNA synthetase editing" evidence="14">
    <location>
        <begin position="221"/>
        <end position="403"/>
    </location>
</feature>
<evidence type="ECO:0000313" key="15">
    <source>
        <dbReference type="EMBL" id="MFO3717000.1"/>
    </source>
</evidence>
<dbReference type="InterPro" id="IPR013155">
    <property type="entry name" value="M/V/L/I-tRNA-synth_anticd-bd"/>
</dbReference>
<dbReference type="PRINTS" id="PR00985">
    <property type="entry name" value="TRNASYNTHLEU"/>
</dbReference>
<dbReference type="InterPro" id="IPR009008">
    <property type="entry name" value="Val/Leu/Ile-tRNA-synth_edit"/>
</dbReference>
<evidence type="ECO:0000256" key="10">
    <source>
        <dbReference type="RuleBase" id="RU363035"/>
    </source>
</evidence>
<evidence type="ECO:0000256" key="8">
    <source>
        <dbReference type="ARBA" id="ARBA00047469"/>
    </source>
</evidence>
<keyword evidence="7 9" id="KW-0030">Aminoacyl-tRNA synthetase</keyword>
<dbReference type="Pfam" id="PF09334">
    <property type="entry name" value="tRNA-synt_1g"/>
    <property type="match status" value="1"/>
</dbReference>
<protein>
    <recommendedName>
        <fullName evidence="9">Leucine--tRNA ligase</fullName>
        <ecNumber evidence="9">6.1.1.4</ecNumber>
    </recommendedName>
    <alternativeName>
        <fullName evidence="9">Leucyl-tRNA synthetase</fullName>
        <shortName evidence="9">LeuRS</shortName>
    </alternativeName>
</protein>
<feature type="domain" description="Methionyl/Leucyl tRNA synthetase" evidence="13">
    <location>
        <begin position="40"/>
        <end position="183"/>
    </location>
</feature>
<dbReference type="CDD" id="cd07958">
    <property type="entry name" value="Anticodon_Ia_Leu_BEm"/>
    <property type="match status" value="1"/>
</dbReference>
<dbReference type="SUPFAM" id="SSF50677">
    <property type="entry name" value="ValRS/IleRS/LeuRS editing domain"/>
    <property type="match status" value="1"/>
</dbReference>
<dbReference type="Pfam" id="PF00133">
    <property type="entry name" value="tRNA-synt_1"/>
    <property type="match status" value="1"/>
</dbReference>
<evidence type="ECO:0000256" key="9">
    <source>
        <dbReference type="HAMAP-Rule" id="MF_00049"/>
    </source>
</evidence>
<dbReference type="SUPFAM" id="SSF52374">
    <property type="entry name" value="Nucleotidylyl transferase"/>
    <property type="match status" value="1"/>
</dbReference>
<evidence type="ECO:0000259" key="12">
    <source>
        <dbReference type="Pfam" id="PF08264"/>
    </source>
</evidence>
<keyword evidence="16" id="KW-1185">Reference proteome</keyword>
<dbReference type="InterPro" id="IPR025709">
    <property type="entry name" value="Leu_tRNA-synth_edit"/>
</dbReference>
<dbReference type="PANTHER" id="PTHR43740:SF2">
    <property type="entry name" value="LEUCINE--TRNA LIGASE, MITOCHONDRIAL"/>
    <property type="match status" value="1"/>
</dbReference>
<feature type="domain" description="Aminoacyl-tRNA synthetase class Ia" evidence="11">
    <location>
        <begin position="417"/>
        <end position="607"/>
    </location>
</feature>
<accession>A0ABW9MZ80</accession>
<evidence type="ECO:0000259" key="14">
    <source>
        <dbReference type="Pfam" id="PF13603"/>
    </source>
</evidence>
<dbReference type="EC" id="6.1.1.4" evidence="9"/>
<dbReference type="InterPro" id="IPR015413">
    <property type="entry name" value="Methionyl/Leucyl_tRNA_Synth"/>
</dbReference>
<evidence type="ECO:0000259" key="13">
    <source>
        <dbReference type="Pfam" id="PF09334"/>
    </source>
</evidence>
<dbReference type="RefSeq" id="WP_410023637.1">
    <property type="nucleotide sequence ID" value="NZ_JBGMEG010000002.1"/>
</dbReference>
<comment type="subcellular location">
    <subcellularLocation>
        <location evidence="9">Cytoplasm</location>
    </subcellularLocation>
</comment>
<evidence type="ECO:0000256" key="5">
    <source>
        <dbReference type="ARBA" id="ARBA00022840"/>
    </source>
</evidence>
<keyword evidence="3 9" id="KW-0436">Ligase</keyword>
<keyword evidence="2 9" id="KW-0963">Cytoplasm</keyword>
<dbReference type="Pfam" id="PF13603">
    <property type="entry name" value="tRNA-synt_1_2"/>
    <property type="match status" value="1"/>
</dbReference>
<comment type="caution">
    <text evidence="15">The sequence shown here is derived from an EMBL/GenBank/DDBJ whole genome shotgun (WGS) entry which is preliminary data.</text>
</comment>
<feature type="short sequence motif" description="'KMSKS' region" evidence="9">
    <location>
        <begin position="581"/>
        <end position="585"/>
    </location>
</feature>
<dbReference type="PANTHER" id="PTHR43740">
    <property type="entry name" value="LEUCYL-TRNA SYNTHETASE"/>
    <property type="match status" value="1"/>
</dbReference>
<evidence type="ECO:0000256" key="1">
    <source>
        <dbReference type="ARBA" id="ARBA00005594"/>
    </source>
</evidence>
<name>A0ABW9MZ80_9FIRM</name>
<dbReference type="InterPro" id="IPR001412">
    <property type="entry name" value="aa-tRNA-synth_I_CS"/>
</dbReference>
<dbReference type="SUPFAM" id="SSF47323">
    <property type="entry name" value="Anticodon-binding domain of a subclass of class I aminoacyl-tRNA synthetases"/>
    <property type="match status" value="1"/>
</dbReference>
<keyword evidence="6 9" id="KW-0648">Protein biosynthesis</keyword>
<reference evidence="15 16" key="1">
    <citation type="journal article" date="2025" name="Anaerobe">
        <title>Description of Anaerococcus kampingiae sp. nov., Anaerococcus groningensis sp. nov., Anaerococcus martiniensis sp. nov., and Anaerococcus cruorum sp. nov., isolated from human clinical specimens.</title>
        <authorList>
            <person name="Boiten K.E."/>
            <person name="Meijer J."/>
            <person name="van Wezel E.M."/>
            <person name="Veloo A.C.M."/>
        </authorList>
    </citation>
    <scope>NUCLEOTIDE SEQUENCE [LARGE SCALE GENOMIC DNA]</scope>
    <source>
        <strain evidence="15 16">ENR1011</strain>
    </source>
</reference>
<feature type="binding site" evidence="9">
    <location>
        <position position="584"/>
    </location>
    <ligand>
        <name>ATP</name>
        <dbReference type="ChEBI" id="CHEBI:30616"/>
    </ligand>
</feature>
<evidence type="ECO:0000256" key="4">
    <source>
        <dbReference type="ARBA" id="ARBA00022741"/>
    </source>
</evidence>
<dbReference type="PROSITE" id="PS00178">
    <property type="entry name" value="AA_TRNA_LIGASE_I"/>
    <property type="match status" value="1"/>
</dbReference>
<dbReference type="GO" id="GO:0004823">
    <property type="term" value="F:leucine-tRNA ligase activity"/>
    <property type="evidence" value="ECO:0007669"/>
    <property type="project" value="UniProtKB-EC"/>
</dbReference>
<evidence type="ECO:0000256" key="7">
    <source>
        <dbReference type="ARBA" id="ARBA00023146"/>
    </source>
</evidence>
<dbReference type="Gene3D" id="3.10.20.590">
    <property type="match status" value="1"/>
</dbReference>
<dbReference type="InterPro" id="IPR009080">
    <property type="entry name" value="tRNAsynth_Ia_anticodon-bd"/>
</dbReference>
<dbReference type="Pfam" id="PF08264">
    <property type="entry name" value="Anticodon_1"/>
    <property type="match status" value="1"/>
</dbReference>
<dbReference type="Proteomes" id="UP001637993">
    <property type="component" value="Unassembled WGS sequence"/>
</dbReference>
<dbReference type="InterPro" id="IPR014729">
    <property type="entry name" value="Rossmann-like_a/b/a_fold"/>
</dbReference>
<evidence type="ECO:0000256" key="2">
    <source>
        <dbReference type="ARBA" id="ARBA00022490"/>
    </source>
</evidence>
<comment type="caution">
    <text evidence="9">Lacks conserved residue(s) required for the propagation of feature annotation.</text>
</comment>
<evidence type="ECO:0000256" key="3">
    <source>
        <dbReference type="ARBA" id="ARBA00022598"/>
    </source>
</evidence>
<dbReference type="CDD" id="cd00812">
    <property type="entry name" value="LeuRS_core"/>
    <property type="match status" value="1"/>
</dbReference>
<evidence type="ECO:0000256" key="6">
    <source>
        <dbReference type="ARBA" id="ARBA00022917"/>
    </source>
</evidence>